<dbReference type="Proteomes" id="UP001596037">
    <property type="component" value="Unassembled WGS sequence"/>
</dbReference>
<evidence type="ECO:0000256" key="1">
    <source>
        <dbReference type="SAM" id="Phobius"/>
    </source>
</evidence>
<evidence type="ECO:0000313" key="2">
    <source>
        <dbReference type="EMBL" id="MFC5498299.1"/>
    </source>
</evidence>
<dbReference type="RefSeq" id="WP_376850355.1">
    <property type="nucleotide sequence ID" value="NZ_JBHSMF010000006.1"/>
</dbReference>
<protein>
    <recommendedName>
        <fullName evidence="4">Phosphatidylserine decarboxylase family protein</fullName>
    </recommendedName>
</protein>
<organism evidence="2 3">
    <name type="scientific">Caenimonas terrae</name>
    <dbReference type="NCBI Taxonomy" id="696074"/>
    <lineage>
        <taxon>Bacteria</taxon>
        <taxon>Pseudomonadati</taxon>
        <taxon>Pseudomonadota</taxon>
        <taxon>Betaproteobacteria</taxon>
        <taxon>Burkholderiales</taxon>
        <taxon>Comamonadaceae</taxon>
        <taxon>Caenimonas</taxon>
    </lineage>
</organism>
<keyword evidence="3" id="KW-1185">Reference proteome</keyword>
<gene>
    <name evidence="2" type="ORF">ACFPOE_12210</name>
</gene>
<name>A0ABW0NCI4_9BURK</name>
<evidence type="ECO:0008006" key="4">
    <source>
        <dbReference type="Google" id="ProtNLM"/>
    </source>
</evidence>
<reference evidence="3" key="1">
    <citation type="journal article" date="2019" name="Int. J. Syst. Evol. Microbiol.">
        <title>The Global Catalogue of Microorganisms (GCM) 10K type strain sequencing project: providing services to taxonomists for standard genome sequencing and annotation.</title>
        <authorList>
            <consortium name="The Broad Institute Genomics Platform"/>
            <consortium name="The Broad Institute Genome Sequencing Center for Infectious Disease"/>
            <person name="Wu L."/>
            <person name="Ma J."/>
        </authorList>
    </citation>
    <scope>NUCLEOTIDE SEQUENCE [LARGE SCALE GENOMIC DNA]</scope>
    <source>
        <strain evidence="3">CCUG 57401</strain>
    </source>
</reference>
<feature type="transmembrane region" description="Helical" evidence="1">
    <location>
        <begin position="43"/>
        <end position="60"/>
    </location>
</feature>
<sequence length="172" mass="18753">MPFHTTPARRQLVVVLLLAFAVVGGAIRYWAPNPSTLRDLGSLMLVLWVPVIGNVIAFLVRRVRLRRTPFDLPFAPELLLEISPLAPPPRLAQPLAGDGCALVVGTEGFTVRLSQPLSAWLAAGRPVQVQAQFLKPGMALARFAPETPFRIVARQQLVGQGRVLQVLPTRDG</sequence>
<accession>A0ABW0NCI4</accession>
<feature type="transmembrane region" description="Helical" evidence="1">
    <location>
        <begin position="12"/>
        <end position="31"/>
    </location>
</feature>
<comment type="caution">
    <text evidence="2">The sequence shown here is derived from an EMBL/GenBank/DDBJ whole genome shotgun (WGS) entry which is preliminary data.</text>
</comment>
<keyword evidence="1" id="KW-0472">Membrane</keyword>
<proteinExistence type="predicted"/>
<keyword evidence="1" id="KW-0812">Transmembrane</keyword>
<evidence type="ECO:0000313" key="3">
    <source>
        <dbReference type="Proteomes" id="UP001596037"/>
    </source>
</evidence>
<keyword evidence="1" id="KW-1133">Transmembrane helix</keyword>
<dbReference type="EMBL" id="JBHSMF010000006">
    <property type="protein sequence ID" value="MFC5498299.1"/>
    <property type="molecule type" value="Genomic_DNA"/>
</dbReference>